<evidence type="ECO:0000313" key="13">
    <source>
        <dbReference type="Proteomes" id="UP000005220"/>
    </source>
</evidence>
<evidence type="ECO:0000256" key="7">
    <source>
        <dbReference type="ARBA" id="ARBA00023136"/>
    </source>
</evidence>
<dbReference type="EMBL" id="HE650824">
    <property type="protein sequence ID" value="CCF57818.1"/>
    <property type="molecule type" value="Genomic_DNA"/>
</dbReference>
<comment type="similarity">
    <text evidence="2 10">Belongs to the CBP4 family.</text>
</comment>
<keyword evidence="13" id="KW-1185">Reference proteome</keyword>
<dbReference type="HOGENOM" id="CLU_147520_0_0_1"/>
<dbReference type="Pfam" id="PF07960">
    <property type="entry name" value="CBP4"/>
    <property type="match status" value="1"/>
</dbReference>
<evidence type="ECO:0000256" key="8">
    <source>
        <dbReference type="ARBA" id="ARBA00023186"/>
    </source>
</evidence>
<dbReference type="FunCoup" id="H2ATW8">
    <property type="interactions" value="62"/>
</dbReference>
<dbReference type="GO" id="GO:0005743">
    <property type="term" value="C:mitochondrial inner membrane"/>
    <property type="evidence" value="ECO:0007669"/>
    <property type="project" value="UniProtKB-SubCell"/>
</dbReference>
<dbReference type="InParanoid" id="H2ATW8"/>
<name>H2ATW8_KAZAF</name>
<dbReference type="PANTHER" id="PTHR28202">
    <property type="entry name" value="ASSEMBLY FACTOR CBP4"/>
    <property type="match status" value="1"/>
</dbReference>
<keyword evidence="4 10" id="KW-0999">Mitochondrion inner membrane</keyword>
<protein>
    <recommendedName>
        <fullName evidence="10">Cytochrome b mRNA-processing protein 4</fullName>
    </recommendedName>
</protein>
<evidence type="ECO:0000256" key="3">
    <source>
        <dbReference type="ARBA" id="ARBA00022692"/>
    </source>
</evidence>
<sequence>MERPLWVRWLKVYAYGGAIILGGVLLFKYTTPTDEELINSFSPEVRAQYEKDKEIRRQEQAELMNIVKKTASSNDPIWKTGPLRTPWESDSKNQDPFDQFQKLKAEKKQKAELLRVQEELQKIQQQKRAQQKQQGSNSWWGS</sequence>
<dbReference type="InterPro" id="IPR012420">
    <property type="entry name" value="Cbp4"/>
</dbReference>
<evidence type="ECO:0000256" key="2">
    <source>
        <dbReference type="ARBA" id="ARBA00006780"/>
    </source>
</evidence>
<evidence type="ECO:0000256" key="9">
    <source>
        <dbReference type="ARBA" id="ARBA00025413"/>
    </source>
</evidence>
<proteinExistence type="inferred from homology"/>
<dbReference type="Proteomes" id="UP000005220">
    <property type="component" value="Chromosome 4"/>
</dbReference>
<evidence type="ECO:0000256" key="5">
    <source>
        <dbReference type="ARBA" id="ARBA00022989"/>
    </source>
</evidence>
<feature type="compositionally biased region" description="Basic and acidic residues" evidence="11">
    <location>
        <begin position="87"/>
        <end position="98"/>
    </location>
</feature>
<dbReference type="AlphaFoldDB" id="H2ATW8"/>
<keyword evidence="5 10" id="KW-1133">Transmembrane helix</keyword>
<evidence type="ECO:0000256" key="11">
    <source>
        <dbReference type="SAM" id="MobiDB-lite"/>
    </source>
</evidence>
<feature type="region of interest" description="Disordered" evidence="11">
    <location>
        <begin position="122"/>
        <end position="142"/>
    </location>
</feature>
<dbReference type="PANTHER" id="PTHR28202:SF1">
    <property type="entry name" value="ASSEMBLY FACTOR CBP4"/>
    <property type="match status" value="1"/>
</dbReference>
<evidence type="ECO:0000313" key="12">
    <source>
        <dbReference type="EMBL" id="CCF57818.1"/>
    </source>
</evidence>
<dbReference type="OrthoDB" id="5576752at2759"/>
<evidence type="ECO:0000256" key="10">
    <source>
        <dbReference type="RuleBase" id="RU368005"/>
    </source>
</evidence>
<keyword evidence="3 10" id="KW-0812">Transmembrane</keyword>
<dbReference type="eggNOG" id="ENOG502S2G8">
    <property type="taxonomic scope" value="Eukaryota"/>
</dbReference>
<comment type="function">
    <text evidence="9 10">Essential for the assembly of ubiquinol-cytochrome c reductase. It has a direct effect on the correct occurrence of the Rieske protein, core 4, core 5 and apocytochrome b.</text>
</comment>
<reference evidence="12 13" key="1">
    <citation type="journal article" date="2011" name="Proc. Natl. Acad. Sci. U.S.A.">
        <title>Evolutionary erosion of yeast sex chromosomes by mating-type switching accidents.</title>
        <authorList>
            <person name="Gordon J.L."/>
            <person name="Armisen D."/>
            <person name="Proux-Wera E."/>
            <person name="Oheigeartaigh S.S."/>
            <person name="Byrne K.P."/>
            <person name="Wolfe K.H."/>
        </authorList>
    </citation>
    <scope>NUCLEOTIDE SEQUENCE [LARGE SCALE GENOMIC DNA]</scope>
    <source>
        <strain evidence="13">ATCC 22294 / BCRC 22015 / CBS 2517 / CECT 1963 / NBRC 1671 / NRRL Y-8276</strain>
    </source>
</reference>
<accession>H2ATW8</accession>
<gene>
    <name evidence="12" type="primary">KAFR0D01710</name>
    <name evidence="12" type="ORF">KAFR_0D01710</name>
</gene>
<feature type="region of interest" description="Disordered" evidence="11">
    <location>
        <begin position="73"/>
        <end position="98"/>
    </location>
</feature>
<dbReference type="GO" id="GO:0034551">
    <property type="term" value="P:mitochondrial respiratory chain complex III assembly"/>
    <property type="evidence" value="ECO:0007669"/>
    <property type="project" value="TreeGrafter"/>
</dbReference>
<dbReference type="STRING" id="1071382.H2ATW8"/>
<dbReference type="RefSeq" id="XP_003956953.1">
    <property type="nucleotide sequence ID" value="XM_003956904.1"/>
</dbReference>
<dbReference type="KEGG" id="kaf:KAFR_0D01710"/>
<keyword evidence="8 10" id="KW-0143">Chaperone</keyword>
<keyword evidence="6 10" id="KW-0496">Mitochondrion</keyword>
<dbReference type="GeneID" id="13882574"/>
<evidence type="ECO:0000256" key="6">
    <source>
        <dbReference type="ARBA" id="ARBA00023128"/>
    </source>
</evidence>
<evidence type="ECO:0000256" key="4">
    <source>
        <dbReference type="ARBA" id="ARBA00022792"/>
    </source>
</evidence>
<feature type="transmembrane region" description="Helical" evidence="10">
    <location>
        <begin position="12"/>
        <end position="30"/>
    </location>
</feature>
<organism evidence="12 13">
    <name type="scientific">Kazachstania africana (strain ATCC 22294 / BCRC 22015 / CBS 2517 / CECT 1963 / NBRC 1671 / NRRL Y-8276)</name>
    <name type="common">Yeast</name>
    <name type="synonym">Kluyveromyces africanus</name>
    <dbReference type="NCBI Taxonomy" id="1071382"/>
    <lineage>
        <taxon>Eukaryota</taxon>
        <taxon>Fungi</taxon>
        <taxon>Dikarya</taxon>
        <taxon>Ascomycota</taxon>
        <taxon>Saccharomycotina</taxon>
        <taxon>Saccharomycetes</taxon>
        <taxon>Saccharomycetales</taxon>
        <taxon>Saccharomycetaceae</taxon>
        <taxon>Kazachstania</taxon>
    </lineage>
</organism>
<evidence type="ECO:0000256" key="1">
    <source>
        <dbReference type="ARBA" id="ARBA00004434"/>
    </source>
</evidence>
<comment type="subcellular location">
    <subcellularLocation>
        <location evidence="1 10">Mitochondrion inner membrane</location>
        <topology evidence="1 10">Single-pass membrane protein</topology>
    </subcellularLocation>
</comment>
<keyword evidence="7 10" id="KW-0472">Membrane</keyword>
<feature type="compositionally biased region" description="Low complexity" evidence="11">
    <location>
        <begin position="122"/>
        <end position="134"/>
    </location>
</feature>